<proteinExistence type="predicted"/>
<reference evidence="1 2" key="1">
    <citation type="journal article" date="2022" name="Hortic Res">
        <title>A haplotype resolved chromosomal level avocado genome allows analysis of novel avocado genes.</title>
        <authorList>
            <person name="Nath O."/>
            <person name="Fletcher S.J."/>
            <person name="Hayward A."/>
            <person name="Shaw L.M."/>
            <person name="Masouleh A.K."/>
            <person name="Furtado A."/>
            <person name="Henry R.J."/>
            <person name="Mitter N."/>
        </authorList>
    </citation>
    <scope>NUCLEOTIDE SEQUENCE [LARGE SCALE GENOMIC DNA]</scope>
    <source>
        <strain evidence="2">cv. Hass</strain>
    </source>
</reference>
<gene>
    <name evidence="1" type="ORF">MRB53_027898</name>
</gene>
<dbReference type="Proteomes" id="UP001234297">
    <property type="component" value="Chromosome 9"/>
</dbReference>
<comment type="caution">
    <text evidence="1">The sequence shown here is derived from an EMBL/GenBank/DDBJ whole genome shotgun (WGS) entry which is preliminary data.</text>
</comment>
<name>A0ACC2KE41_PERAE</name>
<dbReference type="EMBL" id="CM056817">
    <property type="protein sequence ID" value="KAJ8619369.1"/>
    <property type="molecule type" value="Genomic_DNA"/>
</dbReference>
<sequence length="153" mass="16317">MISVLPPPSVDFTDETVCKISDDGKFSFNAASVGNSQSSLKKTLTAHLVLACIAFSFGILLLLSLESACRAAAMKTKASYLNLDCSASISASWDIPAGTLACNQNTSEKINGSWNFFISSQDGFTVGLYMIIKDPSFGQNQCLMNASSRQLVP</sequence>
<keyword evidence="2" id="KW-1185">Reference proteome</keyword>
<evidence type="ECO:0000313" key="1">
    <source>
        <dbReference type="EMBL" id="KAJ8619369.1"/>
    </source>
</evidence>
<organism evidence="1 2">
    <name type="scientific">Persea americana</name>
    <name type="common">Avocado</name>
    <dbReference type="NCBI Taxonomy" id="3435"/>
    <lineage>
        <taxon>Eukaryota</taxon>
        <taxon>Viridiplantae</taxon>
        <taxon>Streptophyta</taxon>
        <taxon>Embryophyta</taxon>
        <taxon>Tracheophyta</taxon>
        <taxon>Spermatophyta</taxon>
        <taxon>Magnoliopsida</taxon>
        <taxon>Magnoliidae</taxon>
        <taxon>Laurales</taxon>
        <taxon>Lauraceae</taxon>
        <taxon>Persea</taxon>
    </lineage>
</organism>
<protein>
    <submittedName>
        <fullName evidence="1">Uncharacterized protein</fullName>
    </submittedName>
</protein>
<evidence type="ECO:0000313" key="2">
    <source>
        <dbReference type="Proteomes" id="UP001234297"/>
    </source>
</evidence>
<accession>A0ACC2KE41</accession>